<accession>A0ABS1KPH4</accession>
<dbReference type="InterPro" id="IPR036735">
    <property type="entry name" value="NGN_dom_sf"/>
</dbReference>
<sequence>MNTFEIPWYVVYTYPKQERRIFEDLTEQNINAFFPCQKVVKQWSDRKKKLSVPLFPNYVFVQISLRDRFKVFNVPGITRFISVDGLPSAVPQKEITTIKRLLDEDVSIENEEFYETGENVRVTQGPFAGMVGVLLEKKGGRRFGIRFGSIAQAISVDIQSSFLEKVDAL</sequence>
<dbReference type="SMART" id="SM00738">
    <property type="entry name" value="NGN"/>
    <property type="match status" value="1"/>
</dbReference>
<evidence type="ECO:0000313" key="6">
    <source>
        <dbReference type="Proteomes" id="UP000613030"/>
    </source>
</evidence>
<feature type="domain" description="NusG-like N-terminal" evidence="4">
    <location>
        <begin position="5"/>
        <end position="102"/>
    </location>
</feature>
<evidence type="ECO:0000313" key="5">
    <source>
        <dbReference type="EMBL" id="MBL0741378.1"/>
    </source>
</evidence>
<dbReference type="SUPFAM" id="SSF50104">
    <property type="entry name" value="Translation proteins SH3-like domain"/>
    <property type="match status" value="1"/>
</dbReference>
<evidence type="ECO:0000256" key="3">
    <source>
        <dbReference type="ARBA" id="ARBA00023163"/>
    </source>
</evidence>
<dbReference type="InterPro" id="IPR008991">
    <property type="entry name" value="Translation_prot_SH3-like_sf"/>
</dbReference>
<dbReference type="NCBIfam" id="NF033644">
    <property type="entry name" value="antiterm_UpxY"/>
    <property type="match status" value="1"/>
</dbReference>
<dbReference type="Pfam" id="PF02357">
    <property type="entry name" value="NusG"/>
    <property type="match status" value="1"/>
</dbReference>
<dbReference type="InterPro" id="IPR043425">
    <property type="entry name" value="NusG-like"/>
</dbReference>
<dbReference type="Gene3D" id="3.30.70.940">
    <property type="entry name" value="NusG, N-terminal domain"/>
    <property type="match status" value="1"/>
</dbReference>
<dbReference type="InterPro" id="IPR006645">
    <property type="entry name" value="NGN-like_dom"/>
</dbReference>
<reference evidence="5 6" key="1">
    <citation type="submission" date="2021-01" db="EMBL/GenBank/DDBJ databases">
        <title>Chryseolinea sp. Jin1 Genome sequencing and assembly.</title>
        <authorList>
            <person name="Kim I."/>
        </authorList>
    </citation>
    <scope>NUCLEOTIDE SEQUENCE [LARGE SCALE GENOMIC DNA]</scope>
    <source>
        <strain evidence="5 6">Jin1</strain>
    </source>
</reference>
<proteinExistence type="predicted"/>
<name>A0ABS1KPH4_9BACT</name>
<comment type="caution">
    <text evidence="5">The sequence shown here is derived from an EMBL/GenBank/DDBJ whole genome shotgun (WGS) entry which is preliminary data.</text>
</comment>
<dbReference type="PANTHER" id="PTHR30265:SF4">
    <property type="entry name" value="KOW MOTIF FAMILY PROTEIN, EXPRESSED"/>
    <property type="match status" value="1"/>
</dbReference>
<dbReference type="RefSeq" id="WP_202008726.1">
    <property type="nucleotide sequence ID" value="NZ_JAERRB010000002.1"/>
</dbReference>
<dbReference type="Proteomes" id="UP000613030">
    <property type="component" value="Unassembled WGS sequence"/>
</dbReference>
<keyword evidence="2" id="KW-0805">Transcription regulation</keyword>
<dbReference type="EMBL" id="JAERRB010000002">
    <property type="protein sequence ID" value="MBL0741378.1"/>
    <property type="molecule type" value="Genomic_DNA"/>
</dbReference>
<dbReference type="SUPFAM" id="SSF82679">
    <property type="entry name" value="N-utilization substance G protein NusG, N-terminal domain"/>
    <property type="match status" value="1"/>
</dbReference>
<keyword evidence="6" id="KW-1185">Reference proteome</keyword>
<keyword evidence="3" id="KW-0804">Transcription</keyword>
<evidence type="ECO:0000256" key="1">
    <source>
        <dbReference type="ARBA" id="ARBA00022814"/>
    </source>
</evidence>
<evidence type="ECO:0000256" key="2">
    <source>
        <dbReference type="ARBA" id="ARBA00023015"/>
    </source>
</evidence>
<gene>
    <name evidence="5" type="ORF">JI741_09110</name>
</gene>
<dbReference type="CDD" id="cd09895">
    <property type="entry name" value="NGN_SP_UpxY"/>
    <property type="match status" value="1"/>
</dbReference>
<organism evidence="5 6">
    <name type="scientific">Chryseolinea lacunae</name>
    <dbReference type="NCBI Taxonomy" id="2801331"/>
    <lineage>
        <taxon>Bacteria</taxon>
        <taxon>Pseudomonadati</taxon>
        <taxon>Bacteroidota</taxon>
        <taxon>Cytophagia</taxon>
        <taxon>Cytophagales</taxon>
        <taxon>Fulvivirgaceae</taxon>
        <taxon>Chryseolinea</taxon>
    </lineage>
</organism>
<protein>
    <submittedName>
        <fullName evidence="5">UpxY family transcription antiterminator</fullName>
    </submittedName>
</protein>
<keyword evidence="1" id="KW-0889">Transcription antitermination</keyword>
<dbReference type="PANTHER" id="PTHR30265">
    <property type="entry name" value="RHO-INTERACTING TRANSCRIPTION TERMINATION FACTOR NUSG"/>
    <property type="match status" value="1"/>
</dbReference>
<evidence type="ECO:0000259" key="4">
    <source>
        <dbReference type="SMART" id="SM00738"/>
    </source>
</evidence>